<evidence type="ECO:0008006" key="4">
    <source>
        <dbReference type="Google" id="ProtNLM"/>
    </source>
</evidence>
<organism evidence="2 3">
    <name type="scientific">Potamilus streckersoni</name>
    <dbReference type="NCBI Taxonomy" id="2493646"/>
    <lineage>
        <taxon>Eukaryota</taxon>
        <taxon>Metazoa</taxon>
        <taxon>Spiralia</taxon>
        <taxon>Lophotrochozoa</taxon>
        <taxon>Mollusca</taxon>
        <taxon>Bivalvia</taxon>
        <taxon>Autobranchia</taxon>
        <taxon>Heteroconchia</taxon>
        <taxon>Palaeoheterodonta</taxon>
        <taxon>Unionida</taxon>
        <taxon>Unionoidea</taxon>
        <taxon>Unionidae</taxon>
        <taxon>Ambleminae</taxon>
        <taxon>Lampsilini</taxon>
        <taxon>Potamilus</taxon>
    </lineage>
</organism>
<accession>A0AAE0SJ63</accession>
<dbReference type="EMBL" id="JAEAOA010000994">
    <property type="protein sequence ID" value="KAK3592676.1"/>
    <property type="molecule type" value="Genomic_DNA"/>
</dbReference>
<proteinExistence type="predicted"/>
<keyword evidence="1" id="KW-1133">Transmembrane helix</keyword>
<protein>
    <recommendedName>
        <fullName evidence="4">Phosphatidylinositol N-acetylglucosaminyltransferase subunit Q</fullName>
    </recommendedName>
</protein>
<feature type="transmembrane region" description="Helical" evidence="1">
    <location>
        <begin position="294"/>
        <end position="313"/>
    </location>
</feature>
<keyword evidence="3" id="KW-1185">Reference proteome</keyword>
<reference evidence="2" key="1">
    <citation type="journal article" date="2021" name="Genome Biol. Evol.">
        <title>A High-Quality Reference Genome for a Parasitic Bivalve with Doubly Uniparental Inheritance (Bivalvia: Unionida).</title>
        <authorList>
            <person name="Smith C.H."/>
        </authorList>
    </citation>
    <scope>NUCLEOTIDE SEQUENCE</scope>
    <source>
        <strain evidence="2">CHS0354</strain>
    </source>
</reference>
<dbReference type="PANTHER" id="PTHR21329">
    <property type="entry name" value="PHOSPHATIDYLINOSITOL N-ACETYLGLUCOSAMINYLTRANSFERASE SUBUNIT Q-RELATED"/>
    <property type="match status" value="1"/>
</dbReference>
<reference evidence="2" key="2">
    <citation type="journal article" date="2021" name="Genome Biol. Evol.">
        <title>Developing a high-quality reference genome for a parasitic bivalve with doubly uniparental inheritance (Bivalvia: Unionida).</title>
        <authorList>
            <person name="Smith C.H."/>
        </authorList>
    </citation>
    <scope>NUCLEOTIDE SEQUENCE</scope>
    <source>
        <strain evidence="2">CHS0354</strain>
        <tissue evidence="2">Mantle</tissue>
    </source>
</reference>
<dbReference type="GO" id="GO:0016020">
    <property type="term" value="C:membrane"/>
    <property type="evidence" value="ECO:0007669"/>
    <property type="project" value="InterPro"/>
</dbReference>
<keyword evidence="1" id="KW-0812">Transmembrane</keyword>
<sequence length="610" mass="69931">MDSMSVEDSTELWKVFVPQCLLNSQPADLLGLIHTKTHCICITASSFSIQSDALKAAQTIQYLGKWHGHLKKLRGSTNKNFCIDVWLDKFGLINCQLLADSKFVPCTCITYEPGEFLKSCCFTNQKGHLRTLIRSLADTEQKVDTMGKELDFWMYGQVSEEKQRMMGRVWMTLLHSLMYLYWPFRYFLALERNFPNLLGKAMHVPSVTSQLLVRSSQNEQVTSPLLVRSSQNEQVTSPLLVRSSQNEQVTSPLLVRSSQNEQVTSPLLVRSSQNENVGYTAGNTGLHKMRCMNVYLRQAIDTVLGILLMLYLMQGDRCDTLAMALHSWAEHVAGELKVLLNWLMGAPAGLKLNSQLTHFMGHFFLYHIYLWKGYLYLLKSILGQLIWYSSITGILGMSIQLALFQDILSTLTIHIYCFYVYAARLYRLQVYALSSLWRLFRGKKWNVLRQRIDSAVYDVDQLFLGTLMFTILLFLLPTTALYYVVFTLLRLVVLILQGLLNKLRAVLNMIPVWSICLWCTKSSLLASGAVFHVLPKGMDSPETLYLSMQSTRLGLPEIFDVFMYGEGQSSSPKTTRRYSWGMFVKRLFQGDLVYPWIEREENELYGDSKK</sequence>
<feature type="transmembrane region" description="Helical" evidence="1">
    <location>
        <begin position="411"/>
        <end position="434"/>
    </location>
</feature>
<feature type="transmembrane region" description="Helical" evidence="1">
    <location>
        <begin position="455"/>
        <end position="475"/>
    </location>
</feature>
<dbReference type="GO" id="GO:0006506">
    <property type="term" value="P:GPI anchor biosynthetic process"/>
    <property type="evidence" value="ECO:0007669"/>
    <property type="project" value="InterPro"/>
</dbReference>
<dbReference type="AlphaFoldDB" id="A0AAE0SJ63"/>
<comment type="caution">
    <text evidence="2">The sequence shown here is derived from an EMBL/GenBank/DDBJ whole genome shotgun (WGS) entry which is preliminary data.</text>
</comment>
<dbReference type="Pfam" id="PF05024">
    <property type="entry name" value="Gpi1"/>
    <property type="match status" value="1"/>
</dbReference>
<feature type="transmembrane region" description="Helical" evidence="1">
    <location>
        <begin position="385"/>
        <end position="405"/>
    </location>
</feature>
<evidence type="ECO:0000256" key="1">
    <source>
        <dbReference type="SAM" id="Phobius"/>
    </source>
</evidence>
<reference evidence="2" key="3">
    <citation type="submission" date="2023-05" db="EMBL/GenBank/DDBJ databases">
        <authorList>
            <person name="Smith C.H."/>
        </authorList>
    </citation>
    <scope>NUCLEOTIDE SEQUENCE</scope>
    <source>
        <strain evidence="2">CHS0354</strain>
        <tissue evidence="2">Mantle</tissue>
    </source>
</reference>
<gene>
    <name evidence="2" type="ORF">CHS0354_015978</name>
</gene>
<evidence type="ECO:0000313" key="3">
    <source>
        <dbReference type="Proteomes" id="UP001195483"/>
    </source>
</evidence>
<dbReference type="InterPro" id="IPR007720">
    <property type="entry name" value="PigQ/GPI1"/>
</dbReference>
<dbReference type="PANTHER" id="PTHR21329:SF3">
    <property type="entry name" value="PHOSPHATIDYLINOSITOL N-ACETYLGLUCOSAMINYLTRANSFERASE SUBUNIT Q"/>
    <property type="match status" value="1"/>
</dbReference>
<dbReference type="Proteomes" id="UP001195483">
    <property type="component" value="Unassembled WGS sequence"/>
</dbReference>
<keyword evidence="1" id="KW-0472">Membrane</keyword>
<evidence type="ECO:0000313" key="2">
    <source>
        <dbReference type="EMBL" id="KAK3592676.1"/>
    </source>
</evidence>
<feature type="transmembrane region" description="Helical" evidence="1">
    <location>
        <begin position="359"/>
        <end position="378"/>
    </location>
</feature>
<dbReference type="GO" id="GO:0005783">
    <property type="term" value="C:endoplasmic reticulum"/>
    <property type="evidence" value="ECO:0007669"/>
    <property type="project" value="TreeGrafter"/>
</dbReference>
<name>A0AAE0SJ63_9BIVA</name>